<dbReference type="EMBL" id="VMGL01000002">
    <property type="protein sequence ID" value="TSC97462.1"/>
    <property type="molecule type" value="Genomic_DNA"/>
</dbReference>
<protein>
    <submittedName>
        <fullName evidence="8">Obg-like ATPase 1-like</fullName>
    </submittedName>
</protein>
<dbReference type="GO" id="GO:0005524">
    <property type="term" value="F:ATP binding"/>
    <property type="evidence" value="ECO:0007669"/>
    <property type="project" value="UniProtKB-KW"/>
</dbReference>
<dbReference type="SUPFAM" id="SSF52540">
    <property type="entry name" value="P-loop containing nucleoside triphosphate hydrolases"/>
    <property type="match status" value="1"/>
</dbReference>
<keyword evidence="2" id="KW-0479">Metal-binding</keyword>
<dbReference type="Gene3D" id="3.10.20.30">
    <property type="match status" value="1"/>
</dbReference>
<comment type="cofactor">
    <cofactor evidence="1">
        <name>Mg(2+)</name>
        <dbReference type="ChEBI" id="CHEBI:18420"/>
    </cofactor>
</comment>
<sequence>MSLSIGIVGLPNAGKSTLFNALIKNHQAKVENYPFTTIEPNVGIVEVPDEHLFCLGRLLGQGVSLIPAGVKFIDIAGLVKNAHQGEGLGNQFLAHIREVDAIIHIFRAFSNPDVVGELSPKDDIETINIELELADIKKPTIYVANISEGDIGKKIDYGIKETIIPVCAKMEMELAELSGEEQKEYLKSSGLTEPALNRVIVASYKLLGLITMYTLKPNQIQAWPVKNGATALVAAGQIHTDFAENFITAEVIEWQKLIEAGGWTEAKEKGLIRHEGRDYLIRDGDVVYVRTGKT</sequence>
<dbReference type="InterPro" id="IPR004095">
    <property type="entry name" value="TGS"/>
</dbReference>
<organism evidence="8 9">
    <name type="scientific">Candidatus Berkelbacteria bacterium Licking1014_2</name>
    <dbReference type="NCBI Taxonomy" id="2017146"/>
    <lineage>
        <taxon>Bacteria</taxon>
        <taxon>Candidatus Berkelbacteria</taxon>
    </lineage>
</organism>
<dbReference type="NCBIfam" id="TIGR00231">
    <property type="entry name" value="small_GTP"/>
    <property type="match status" value="1"/>
</dbReference>
<dbReference type="InterPro" id="IPR005225">
    <property type="entry name" value="Small_GTP-bd"/>
</dbReference>
<dbReference type="PROSITE" id="PS51880">
    <property type="entry name" value="TGS"/>
    <property type="match status" value="1"/>
</dbReference>
<keyword evidence="4" id="KW-0067">ATP-binding</keyword>
<dbReference type="GO" id="GO:0046872">
    <property type="term" value="F:metal ion binding"/>
    <property type="evidence" value="ECO:0007669"/>
    <property type="project" value="UniProtKB-KW"/>
</dbReference>
<dbReference type="GO" id="GO:0005737">
    <property type="term" value="C:cytoplasm"/>
    <property type="evidence" value="ECO:0007669"/>
    <property type="project" value="TreeGrafter"/>
</dbReference>
<dbReference type="InterPro" id="IPR012675">
    <property type="entry name" value="Beta-grasp_dom_sf"/>
</dbReference>
<gene>
    <name evidence="8" type="ORF">CEN88_24</name>
</gene>
<dbReference type="GO" id="GO:0005525">
    <property type="term" value="F:GTP binding"/>
    <property type="evidence" value="ECO:0007669"/>
    <property type="project" value="InterPro"/>
</dbReference>
<dbReference type="GO" id="GO:0016887">
    <property type="term" value="F:ATP hydrolysis activity"/>
    <property type="evidence" value="ECO:0007669"/>
    <property type="project" value="TreeGrafter"/>
</dbReference>
<keyword evidence="5" id="KW-0460">Magnesium</keyword>
<name>A0A554LX89_9BACT</name>
<dbReference type="InterPro" id="IPR006073">
    <property type="entry name" value="GTP-bd"/>
</dbReference>
<evidence type="ECO:0000256" key="4">
    <source>
        <dbReference type="ARBA" id="ARBA00022840"/>
    </source>
</evidence>
<dbReference type="PANTHER" id="PTHR23305">
    <property type="entry name" value="OBG GTPASE FAMILY"/>
    <property type="match status" value="1"/>
</dbReference>
<dbReference type="Pfam" id="PF01926">
    <property type="entry name" value="MMR_HSR1"/>
    <property type="match status" value="1"/>
</dbReference>
<reference evidence="8 9" key="1">
    <citation type="submission" date="2017-07" db="EMBL/GenBank/DDBJ databases">
        <title>Mechanisms for carbon and nitrogen cycling indicate functional differentiation within the Candidate Phyla Radiation.</title>
        <authorList>
            <person name="Danczak R.E."/>
            <person name="Johnston M.D."/>
            <person name="Kenah C."/>
            <person name="Slattery M."/>
            <person name="Wrighton K.C."/>
            <person name="Wilkins M.J."/>
        </authorList>
    </citation>
    <scope>NUCLEOTIDE SEQUENCE [LARGE SCALE GENOMIC DNA]</scope>
    <source>
        <strain evidence="8">Licking1014_2</strain>
    </source>
</reference>
<evidence type="ECO:0000256" key="5">
    <source>
        <dbReference type="ARBA" id="ARBA00022842"/>
    </source>
</evidence>
<evidence type="ECO:0000259" key="6">
    <source>
        <dbReference type="PROSITE" id="PS51710"/>
    </source>
</evidence>
<dbReference type="InterPro" id="IPR031167">
    <property type="entry name" value="G_OBG"/>
</dbReference>
<dbReference type="Proteomes" id="UP000318711">
    <property type="component" value="Unassembled WGS sequence"/>
</dbReference>
<dbReference type="PRINTS" id="PR00326">
    <property type="entry name" value="GTP1OBG"/>
</dbReference>
<feature type="domain" description="TGS" evidence="7">
    <location>
        <begin position="208"/>
        <end position="291"/>
    </location>
</feature>
<evidence type="ECO:0000256" key="3">
    <source>
        <dbReference type="ARBA" id="ARBA00022741"/>
    </source>
</evidence>
<evidence type="ECO:0000256" key="1">
    <source>
        <dbReference type="ARBA" id="ARBA00001946"/>
    </source>
</evidence>
<evidence type="ECO:0000313" key="8">
    <source>
        <dbReference type="EMBL" id="TSC97462.1"/>
    </source>
</evidence>
<dbReference type="InterPro" id="IPR013029">
    <property type="entry name" value="YchF_C"/>
</dbReference>
<feature type="domain" description="OBG-type G" evidence="6">
    <location>
        <begin position="3"/>
        <end position="186"/>
    </location>
</feature>
<proteinExistence type="predicted"/>
<comment type="caution">
    <text evidence="8">The sequence shown here is derived from an EMBL/GenBank/DDBJ whole genome shotgun (WGS) entry which is preliminary data.</text>
</comment>
<evidence type="ECO:0000256" key="2">
    <source>
        <dbReference type="ARBA" id="ARBA00022723"/>
    </source>
</evidence>
<dbReference type="PANTHER" id="PTHR23305:SF18">
    <property type="entry name" value="OBG-TYPE G DOMAIN-CONTAINING PROTEIN"/>
    <property type="match status" value="1"/>
</dbReference>
<evidence type="ECO:0000259" key="7">
    <source>
        <dbReference type="PROSITE" id="PS51880"/>
    </source>
</evidence>
<dbReference type="PROSITE" id="PS51710">
    <property type="entry name" value="G_OBG"/>
    <property type="match status" value="1"/>
</dbReference>
<dbReference type="InterPro" id="IPR027417">
    <property type="entry name" value="P-loop_NTPase"/>
</dbReference>
<dbReference type="Pfam" id="PF06071">
    <property type="entry name" value="YchF-GTPase_C"/>
    <property type="match status" value="1"/>
</dbReference>
<dbReference type="FunFam" id="3.10.20.30:FF:000029">
    <property type="entry name" value="Obg-like ATPase 1"/>
    <property type="match status" value="1"/>
</dbReference>
<keyword evidence="3" id="KW-0547">Nucleotide-binding</keyword>
<dbReference type="InterPro" id="IPR012676">
    <property type="entry name" value="TGS-like"/>
</dbReference>
<dbReference type="AlphaFoldDB" id="A0A554LX89"/>
<dbReference type="Gene3D" id="3.40.50.300">
    <property type="entry name" value="P-loop containing nucleotide triphosphate hydrolases"/>
    <property type="match status" value="1"/>
</dbReference>
<evidence type="ECO:0000313" key="9">
    <source>
        <dbReference type="Proteomes" id="UP000318711"/>
    </source>
</evidence>
<dbReference type="SUPFAM" id="SSF81271">
    <property type="entry name" value="TGS-like"/>
    <property type="match status" value="1"/>
</dbReference>
<accession>A0A554LX89</accession>